<keyword evidence="2" id="KW-1185">Reference proteome</keyword>
<name>A0A0C3BNU2_SERVB</name>
<proteinExistence type="predicted"/>
<protein>
    <submittedName>
        <fullName evidence="1">Uncharacterized protein</fullName>
    </submittedName>
</protein>
<dbReference type="HOGENOM" id="CLU_2591278_0_0_1"/>
<evidence type="ECO:0000313" key="2">
    <source>
        <dbReference type="Proteomes" id="UP000054097"/>
    </source>
</evidence>
<dbReference type="AlphaFoldDB" id="A0A0C3BNU2"/>
<sequence>MARLKRLLQSPEPLQTMRERSRWVRLQKPLSLPLTPFAGMSRSRTRSMRLFAACHLNLTRVSSRCRSQSTRLALSSRDSD</sequence>
<accession>A0A0C3BNU2</accession>
<dbReference type="EMBL" id="KN824277">
    <property type="protein sequence ID" value="KIM33764.1"/>
    <property type="molecule type" value="Genomic_DNA"/>
</dbReference>
<organism evidence="1 2">
    <name type="scientific">Serendipita vermifera MAFF 305830</name>
    <dbReference type="NCBI Taxonomy" id="933852"/>
    <lineage>
        <taxon>Eukaryota</taxon>
        <taxon>Fungi</taxon>
        <taxon>Dikarya</taxon>
        <taxon>Basidiomycota</taxon>
        <taxon>Agaricomycotina</taxon>
        <taxon>Agaricomycetes</taxon>
        <taxon>Sebacinales</taxon>
        <taxon>Serendipitaceae</taxon>
        <taxon>Serendipita</taxon>
    </lineage>
</organism>
<dbReference type="Proteomes" id="UP000054097">
    <property type="component" value="Unassembled WGS sequence"/>
</dbReference>
<reference evidence="1 2" key="1">
    <citation type="submission" date="2014-04" db="EMBL/GenBank/DDBJ databases">
        <authorList>
            <consortium name="DOE Joint Genome Institute"/>
            <person name="Kuo A."/>
            <person name="Zuccaro A."/>
            <person name="Kohler A."/>
            <person name="Nagy L.G."/>
            <person name="Floudas D."/>
            <person name="Copeland A."/>
            <person name="Barry K.W."/>
            <person name="Cichocki N."/>
            <person name="Veneault-Fourrey C."/>
            <person name="LaButti K."/>
            <person name="Lindquist E.A."/>
            <person name="Lipzen A."/>
            <person name="Lundell T."/>
            <person name="Morin E."/>
            <person name="Murat C."/>
            <person name="Sun H."/>
            <person name="Tunlid A."/>
            <person name="Henrissat B."/>
            <person name="Grigoriev I.V."/>
            <person name="Hibbett D.S."/>
            <person name="Martin F."/>
            <person name="Nordberg H.P."/>
            <person name="Cantor M.N."/>
            <person name="Hua S.X."/>
        </authorList>
    </citation>
    <scope>NUCLEOTIDE SEQUENCE [LARGE SCALE GENOMIC DNA]</scope>
    <source>
        <strain evidence="1 2">MAFF 305830</strain>
    </source>
</reference>
<evidence type="ECO:0000313" key="1">
    <source>
        <dbReference type="EMBL" id="KIM33764.1"/>
    </source>
</evidence>
<gene>
    <name evidence="1" type="ORF">M408DRAFT_84853</name>
</gene>
<reference evidence="2" key="2">
    <citation type="submission" date="2015-01" db="EMBL/GenBank/DDBJ databases">
        <title>Evolutionary Origins and Diversification of the Mycorrhizal Mutualists.</title>
        <authorList>
            <consortium name="DOE Joint Genome Institute"/>
            <consortium name="Mycorrhizal Genomics Consortium"/>
            <person name="Kohler A."/>
            <person name="Kuo A."/>
            <person name="Nagy L.G."/>
            <person name="Floudas D."/>
            <person name="Copeland A."/>
            <person name="Barry K.W."/>
            <person name="Cichocki N."/>
            <person name="Veneault-Fourrey C."/>
            <person name="LaButti K."/>
            <person name="Lindquist E.A."/>
            <person name="Lipzen A."/>
            <person name="Lundell T."/>
            <person name="Morin E."/>
            <person name="Murat C."/>
            <person name="Riley R."/>
            <person name="Ohm R."/>
            <person name="Sun H."/>
            <person name="Tunlid A."/>
            <person name="Henrissat B."/>
            <person name="Grigoriev I.V."/>
            <person name="Hibbett D.S."/>
            <person name="Martin F."/>
        </authorList>
    </citation>
    <scope>NUCLEOTIDE SEQUENCE [LARGE SCALE GENOMIC DNA]</scope>
    <source>
        <strain evidence="2">MAFF 305830</strain>
    </source>
</reference>